<evidence type="ECO:0000256" key="1">
    <source>
        <dbReference type="ARBA" id="ARBA00000971"/>
    </source>
</evidence>
<evidence type="ECO:0000256" key="6">
    <source>
        <dbReference type="ARBA" id="ARBA00023110"/>
    </source>
</evidence>
<comment type="subcellular location">
    <subcellularLocation>
        <location evidence="3 9">Cytoplasm</location>
    </subcellularLocation>
    <subcellularLocation>
        <location evidence="2">Nucleus</location>
    </subcellularLocation>
</comment>
<dbReference type="GO" id="GO:0003755">
    <property type="term" value="F:peptidyl-prolyl cis-trans isomerase activity"/>
    <property type="evidence" value="ECO:0007669"/>
    <property type="project" value="UniProtKB-KW"/>
</dbReference>
<evidence type="ECO:0000256" key="2">
    <source>
        <dbReference type="ARBA" id="ARBA00004123"/>
    </source>
</evidence>
<dbReference type="PANTHER" id="PTHR10012:SF3">
    <property type="entry name" value="SERINE_THREONINE-PROTEIN PHOSPHATASE 2A ACTIVATOR 1"/>
    <property type="match status" value="1"/>
</dbReference>
<protein>
    <recommendedName>
        <fullName evidence="9">Serine/threonine-protein phosphatase 2A activator</fullName>
        <ecNumber evidence="9">5.2.1.8</ecNumber>
    </recommendedName>
    <alternativeName>
        <fullName evidence="9">Phosphotyrosyl phosphatase activator</fullName>
    </alternativeName>
</protein>
<keyword evidence="5 9" id="KW-0963">Cytoplasm</keyword>
<dbReference type="GO" id="GO:0000159">
    <property type="term" value="C:protein phosphatase type 2A complex"/>
    <property type="evidence" value="ECO:0007669"/>
    <property type="project" value="TreeGrafter"/>
</dbReference>
<dbReference type="SUPFAM" id="SSF140984">
    <property type="entry name" value="PTPA-like"/>
    <property type="match status" value="1"/>
</dbReference>
<comment type="similarity">
    <text evidence="4 9">Belongs to the PTPA-type PPIase family.</text>
</comment>
<dbReference type="EC" id="5.2.1.8" evidence="9"/>
<keyword evidence="6 9" id="KW-0697">Rotamase</keyword>
<dbReference type="GO" id="GO:0005634">
    <property type="term" value="C:nucleus"/>
    <property type="evidence" value="ECO:0007669"/>
    <property type="project" value="UniProtKB-SubCell"/>
</dbReference>
<comment type="function">
    <text evidence="9">PPIases accelerate the folding of proteins. It catalyzes the cis-trans isomerization of proline imidic peptide bonds in oligopeptides.</text>
</comment>
<accession>A0AAN7WLM1</accession>
<evidence type="ECO:0000256" key="3">
    <source>
        <dbReference type="ARBA" id="ARBA00004496"/>
    </source>
</evidence>
<keyword evidence="11" id="KW-1185">Reference proteome</keyword>
<name>A0AAN7WLM1_9SACH</name>
<comment type="catalytic activity">
    <reaction evidence="1 9">
        <text>[protein]-peptidylproline (omega=180) = [protein]-peptidylproline (omega=0)</text>
        <dbReference type="Rhea" id="RHEA:16237"/>
        <dbReference type="Rhea" id="RHEA-COMP:10747"/>
        <dbReference type="Rhea" id="RHEA-COMP:10748"/>
        <dbReference type="ChEBI" id="CHEBI:83833"/>
        <dbReference type="ChEBI" id="CHEBI:83834"/>
        <dbReference type="EC" id="5.2.1.8"/>
    </reaction>
</comment>
<evidence type="ECO:0000256" key="7">
    <source>
        <dbReference type="ARBA" id="ARBA00023235"/>
    </source>
</evidence>
<keyword evidence="7 9" id="KW-0413">Isomerase</keyword>
<dbReference type="PANTHER" id="PTHR10012">
    <property type="entry name" value="SERINE/THREONINE-PROTEIN PHOSPHATASE 2A REGULATORY SUBUNIT B"/>
    <property type="match status" value="1"/>
</dbReference>
<organism evidence="10 11">
    <name type="scientific">Arxiozyma heterogenica</name>
    <dbReference type="NCBI Taxonomy" id="278026"/>
    <lineage>
        <taxon>Eukaryota</taxon>
        <taxon>Fungi</taxon>
        <taxon>Dikarya</taxon>
        <taxon>Ascomycota</taxon>
        <taxon>Saccharomycotina</taxon>
        <taxon>Saccharomycetes</taxon>
        <taxon>Saccharomycetales</taxon>
        <taxon>Saccharomycetaceae</taxon>
        <taxon>Arxiozyma</taxon>
    </lineage>
</organism>
<dbReference type="GO" id="GO:0007052">
    <property type="term" value="P:mitotic spindle organization"/>
    <property type="evidence" value="ECO:0007669"/>
    <property type="project" value="TreeGrafter"/>
</dbReference>
<comment type="caution">
    <text evidence="10">The sequence shown here is derived from an EMBL/GenBank/DDBJ whole genome shotgun (WGS) entry which is preliminary data.</text>
</comment>
<dbReference type="AlphaFoldDB" id="A0AAN7WLM1"/>
<dbReference type="GO" id="GO:0005737">
    <property type="term" value="C:cytoplasm"/>
    <property type="evidence" value="ECO:0007669"/>
    <property type="project" value="UniProtKB-SubCell"/>
</dbReference>
<evidence type="ECO:0000256" key="4">
    <source>
        <dbReference type="ARBA" id="ARBA00011019"/>
    </source>
</evidence>
<proteinExistence type="inferred from homology"/>
<keyword evidence="8" id="KW-0539">Nucleus</keyword>
<gene>
    <name evidence="10" type="ORF">RI543_004651</name>
</gene>
<dbReference type="InterPro" id="IPR004327">
    <property type="entry name" value="Phstyr_phstse_ac"/>
</dbReference>
<evidence type="ECO:0000313" key="11">
    <source>
        <dbReference type="Proteomes" id="UP001306508"/>
    </source>
</evidence>
<dbReference type="EMBL" id="JAWIZZ010000056">
    <property type="protein sequence ID" value="KAK5774117.1"/>
    <property type="molecule type" value="Genomic_DNA"/>
</dbReference>
<evidence type="ECO:0000256" key="5">
    <source>
        <dbReference type="ARBA" id="ARBA00022490"/>
    </source>
</evidence>
<dbReference type="InterPro" id="IPR037218">
    <property type="entry name" value="PTPA_sf"/>
</dbReference>
<dbReference type="GO" id="GO:0008160">
    <property type="term" value="F:protein tyrosine phosphatase activator activity"/>
    <property type="evidence" value="ECO:0007669"/>
    <property type="project" value="TreeGrafter"/>
</dbReference>
<dbReference type="InterPro" id="IPR043170">
    <property type="entry name" value="PTPA_C_lid"/>
</dbReference>
<dbReference type="Pfam" id="PF03095">
    <property type="entry name" value="PTPA"/>
    <property type="match status" value="1"/>
</dbReference>
<dbReference type="Proteomes" id="UP001306508">
    <property type="component" value="Unassembled WGS sequence"/>
</dbReference>
<evidence type="ECO:0000256" key="9">
    <source>
        <dbReference type="RuleBase" id="RU361210"/>
    </source>
</evidence>
<sequence length="715" mass="83081">MLEQQQHQQDVLNVFFSKPQKRIFDSQSLLYFQRSVAIQRIRHYLKKYVQLMTGRPIPNIDGYVPHYKTTHRVVHLLDTLYSLFLSTPPLKGPRRFGNMADRLWHDKKHEVIRLLIREILVDLSTRYQDGKNEHLIDELQYYIENSFGSKVRLDYGTGHELSFLAFIASLDMLQLWGDIDVSTAPNSKGNDKLTNFADDLMFIWYKYYHLIKSLILVYNLEPAGSHGVWGLDDHFHLAYIWGASQWSNPHNCFLLPRDLLVDQQYGFYKDQNFFAQGISFICQVKTGPFKEHSPILFDILHTVRSWQKIQRGLLKMYDDEVLNKFPVVQHFWFGDGFFPWKDQITGKDLPLVEANPNTNTITNNDREFFTSVPTASNRSFDQYHVNNIYNSTISSSSMFRNVHVGANDPLTRLRDTSLLSSSSTNISTTIRPQLSSGNSVSNSTRALTNLCSRKGSGIMGPPSETVLSGKLSYVMVRTFPLKIYNDKSNKVYKRIEQKQQKNKYSTKISDIWSITNQSDNVFKQKDQNIANFFQISKQSRGQGKNYGQLFNQLPKSISKKQRLSITNVAKLRNFNVNVNVKWQTGYKGRLRHSHTLSQFKDHLTDKYHTPLVTQLKQSLSNIDCKIQVTKLKQQYDTLLRVKSMERLSNHELLIIPYTSKHNMSKYVLHINKNMSINYNSINQQTQHLQLAILAKSAIKLSNNTYWCLSWKLIQK</sequence>
<dbReference type="Gene3D" id="1.20.120.1150">
    <property type="match status" value="1"/>
</dbReference>
<evidence type="ECO:0000256" key="8">
    <source>
        <dbReference type="ARBA" id="ARBA00023242"/>
    </source>
</evidence>
<evidence type="ECO:0000313" key="10">
    <source>
        <dbReference type="EMBL" id="KAK5774117.1"/>
    </source>
</evidence>
<reference evidence="11" key="1">
    <citation type="submission" date="2023-07" db="EMBL/GenBank/DDBJ databases">
        <title>A draft genome of Kazachstania heterogenica Y-27499.</title>
        <authorList>
            <person name="Donic C."/>
            <person name="Kralova J.S."/>
            <person name="Fidel L."/>
            <person name="Ben-Dor S."/>
            <person name="Jung S."/>
        </authorList>
    </citation>
    <scope>NUCLEOTIDE SEQUENCE [LARGE SCALE GENOMIC DNA]</scope>
    <source>
        <strain evidence="11">Y27499</strain>
    </source>
</reference>